<sequence>MKVVVDGMGGDNAPYAIVEGAVQAQKEYGIEIVITGPEDLIQKELDKYDYDKSKISILHASEVIGTNEHPAMAIRRKKDSSINKALNLVKNGEADAIISAGSTGAFLTGATLIIGRIKGVLRPALAPIMPGKNGPFMLIDCGANVDCKPKNLEQFALMGKAYFETVMQVNNPSVGLINIGSEEEKGNELTKEAHKLLKEAPINFAGNVEPRDIPLGNVNVLVCDGFVGNTVLKTIEGVAGNIFSVLKEEIYSSFKTKIGGMLLKSVFSKFKKDYDYKEYGGAGFLGVKSICVKAHGSSDAKALKNAIRQAKVFYDNRVIETITEYIENSIADNDENIKAE</sequence>
<comment type="subunit">
    <text evidence="9 10">Homodimer. Probably interacts with PlsY.</text>
</comment>
<dbReference type="OrthoDB" id="9806408at2"/>
<comment type="subcellular location">
    <subcellularLocation>
        <location evidence="10">Cytoplasm</location>
    </subcellularLocation>
    <text evidence="10">Associated with the membrane possibly through PlsY.</text>
</comment>
<keyword evidence="4 10" id="KW-0808">Transferase</keyword>
<evidence type="ECO:0000313" key="11">
    <source>
        <dbReference type="EMBL" id="SHH41830.1"/>
    </source>
</evidence>
<dbReference type="InterPro" id="IPR003664">
    <property type="entry name" value="FA_synthesis"/>
</dbReference>
<dbReference type="PIRSF" id="PIRSF002465">
    <property type="entry name" value="Phsphlp_syn_PlsX"/>
    <property type="match status" value="1"/>
</dbReference>
<dbReference type="Gene3D" id="3.40.718.10">
    <property type="entry name" value="Isopropylmalate Dehydrogenase"/>
    <property type="match status" value="1"/>
</dbReference>
<keyword evidence="6 10" id="KW-0594">Phospholipid biosynthesis</keyword>
<organism evidence="11 12">
    <name type="scientific">Clostridium collagenovorans DSM 3089</name>
    <dbReference type="NCBI Taxonomy" id="1121306"/>
    <lineage>
        <taxon>Bacteria</taxon>
        <taxon>Bacillati</taxon>
        <taxon>Bacillota</taxon>
        <taxon>Clostridia</taxon>
        <taxon>Eubacteriales</taxon>
        <taxon>Clostridiaceae</taxon>
        <taxon>Clostridium</taxon>
    </lineage>
</organism>
<comment type="pathway">
    <text evidence="10">Lipid metabolism; phospholipid metabolism.</text>
</comment>
<dbReference type="GO" id="GO:0005737">
    <property type="term" value="C:cytoplasm"/>
    <property type="evidence" value="ECO:0007669"/>
    <property type="project" value="UniProtKB-SubCell"/>
</dbReference>
<dbReference type="UniPathway" id="UPA00085"/>
<dbReference type="AlphaFoldDB" id="A0A1M5STL8"/>
<accession>A0A1M5STL8</accession>
<keyword evidence="2 10" id="KW-0963">Cytoplasm</keyword>
<keyword evidence="7 10" id="KW-1208">Phospholipid metabolism</keyword>
<comment type="similarity">
    <text evidence="10">Belongs to the PlsX family.</text>
</comment>
<dbReference type="EMBL" id="FQXP01000003">
    <property type="protein sequence ID" value="SHH41830.1"/>
    <property type="molecule type" value="Genomic_DNA"/>
</dbReference>
<evidence type="ECO:0000256" key="1">
    <source>
        <dbReference type="ARBA" id="ARBA00001232"/>
    </source>
</evidence>
<gene>
    <name evidence="10" type="primary">plsX</name>
    <name evidence="11" type="ORF">SAMN02745196_00306</name>
</gene>
<dbReference type="GO" id="GO:0006633">
    <property type="term" value="P:fatty acid biosynthetic process"/>
    <property type="evidence" value="ECO:0007669"/>
    <property type="project" value="UniProtKB-UniRule"/>
</dbReference>
<dbReference type="NCBIfam" id="TIGR00182">
    <property type="entry name" value="plsX"/>
    <property type="match status" value="1"/>
</dbReference>
<name>A0A1M5STL8_9CLOT</name>
<evidence type="ECO:0000256" key="6">
    <source>
        <dbReference type="ARBA" id="ARBA00023209"/>
    </source>
</evidence>
<dbReference type="PANTHER" id="PTHR30100">
    <property type="entry name" value="FATTY ACID/PHOSPHOLIPID SYNTHESIS PROTEIN PLSX"/>
    <property type="match status" value="1"/>
</dbReference>
<keyword evidence="5 10" id="KW-0443">Lipid metabolism</keyword>
<dbReference type="PANTHER" id="PTHR30100:SF1">
    <property type="entry name" value="PHOSPHATE ACYLTRANSFERASE"/>
    <property type="match status" value="1"/>
</dbReference>
<dbReference type="Proteomes" id="UP000184526">
    <property type="component" value="Unassembled WGS sequence"/>
</dbReference>
<keyword evidence="11" id="KW-0012">Acyltransferase</keyword>
<evidence type="ECO:0000256" key="5">
    <source>
        <dbReference type="ARBA" id="ARBA00023098"/>
    </source>
</evidence>
<dbReference type="HAMAP" id="MF_00019">
    <property type="entry name" value="PlsX"/>
    <property type="match status" value="1"/>
</dbReference>
<evidence type="ECO:0000256" key="2">
    <source>
        <dbReference type="ARBA" id="ARBA00022490"/>
    </source>
</evidence>
<dbReference type="STRING" id="1121306.SAMN02745196_00306"/>
<dbReference type="Pfam" id="PF02504">
    <property type="entry name" value="FA_synthesis"/>
    <property type="match status" value="1"/>
</dbReference>
<dbReference type="EC" id="2.3.1.274" evidence="8 10"/>
<dbReference type="InterPro" id="IPR012281">
    <property type="entry name" value="Phospholipid_synth_PlsX-like"/>
</dbReference>
<dbReference type="GO" id="GO:0043811">
    <property type="term" value="F:phosphate:acyl-[acyl carrier protein] acyltransferase activity"/>
    <property type="evidence" value="ECO:0007669"/>
    <property type="project" value="UniProtKB-UniRule"/>
</dbReference>
<evidence type="ECO:0000256" key="8">
    <source>
        <dbReference type="ARBA" id="ARBA00024069"/>
    </source>
</evidence>
<evidence type="ECO:0000256" key="4">
    <source>
        <dbReference type="ARBA" id="ARBA00022679"/>
    </source>
</evidence>
<evidence type="ECO:0000256" key="7">
    <source>
        <dbReference type="ARBA" id="ARBA00023264"/>
    </source>
</evidence>
<comment type="function">
    <text evidence="10">Catalyzes the reversible formation of acyl-phosphate (acyl-PO(4)) from acyl-[acyl-carrier-protein] (acyl-ACP). This enzyme utilizes acyl-ACP as fatty acyl donor, but not acyl-CoA.</text>
</comment>
<evidence type="ECO:0000313" key="12">
    <source>
        <dbReference type="Proteomes" id="UP000184526"/>
    </source>
</evidence>
<reference evidence="11 12" key="1">
    <citation type="submission" date="2016-11" db="EMBL/GenBank/DDBJ databases">
        <authorList>
            <person name="Jaros S."/>
            <person name="Januszkiewicz K."/>
            <person name="Wedrychowicz H."/>
        </authorList>
    </citation>
    <scope>NUCLEOTIDE SEQUENCE [LARGE SCALE GENOMIC DNA]</scope>
    <source>
        <strain evidence="11 12">DSM 3089</strain>
    </source>
</reference>
<keyword evidence="3 10" id="KW-0444">Lipid biosynthesis</keyword>
<dbReference type="GO" id="GO:0008654">
    <property type="term" value="P:phospholipid biosynthetic process"/>
    <property type="evidence" value="ECO:0007669"/>
    <property type="project" value="UniProtKB-KW"/>
</dbReference>
<dbReference type="RefSeq" id="WP_072829369.1">
    <property type="nucleotide sequence ID" value="NZ_FQXP01000003.1"/>
</dbReference>
<evidence type="ECO:0000256" key="9">
    <source>
        <dbReference type="ARBA" id="ARBA00046608"/>
    </source>
</evidence>
<proteinExistence type="inferred from homology"/>
<keyword evidence="12" id="KW-1185">Reference proteome</keyword>
<evidence type="ECO:0000256" key="10">
    <source>
        <dbReference type="HAMAP-Rule" id="MF_00019"/>
    </source>
</evidence>
<protein>
    <recommendedName>
        <fullName evidence="8 10">Phosphate acyltransferase</fullName>
        <ecNumber evidence="8 10">2.3.1.274</ecNumber>
    </recommendedName>
    <alternativeName>
        <fullName evidence="10">Acyl-ACP phosphotransacylase</fullName>
    </alternativeName>
    <alternativeName>
        <fullName evidence="10">Acyl-[acyl-carrier-protein]--phosphate acyltransferase</fullName>
    </alternativeName>
    <alternativeName>
        <fullName evidence="10">Phosphate-acyl-ACP acyltransferase</fullName>
    </alternativeName>
</protein>
<comment type="catalytic activity">
    <reaction evidence="1 10">
        <text>a fatty acyl-[ACP] + phosphate = an acyl phosphate + holo-[ACP]</text>
        <dbReference type="Rhea" id="RHEA:42292"/>
        <dbReference type="Rhea" id="RHEA-COMP:9685"/>
        <dbReference type="Rhea" id="RHEA-COMP:14125"/>
        <dbReference type="ChEBI" id="CHEBI:43474"/>
        <dbReference type="ChEBI" id="CHEBI:59918"/>
        <dbReference type="ChEBI" id="CHEBI:64479"/>
        <dbReference type="ChEBI" id="CHEBI:138651"/>
        <dbReference type="EC" id="2.3.1.274"/>
    </reaction>
</comment>
<evidence type="ECO:0000256" key="3">
    <source>
        <dbReference type="ARBA" id="ARBA00022516"/>
    </source>
</evidence>
<dbReference type="SUPFAM" id="SSF53659">
    <property type="entry name" value="Isocitrate/Isopropylmalate dehydrogenase-like"/>
    <property type="match status" value="1"/>
</dbReference>